<evidence type="ECO:0000313" key="1">
    <source>
        <dbReference type="EMBL" id="AKA26047.1"/>
    </source>
</evidence>
<sequence>MGQAQGSTGTSHGAYLFSYCCGGAPSQAPLSCTIEGPAITV</sequence>
<protein>
    <submittedName>
        <fullName evidence="1">Uncharacterized protein</fullName>
    </submittedName>
</protein>
<accession>A0A0D5Y4W9</accession>
<dbReference type="AlphaFoldDB" id="A0A0D5Y4W9"/>
<dbReference type="KEGG" id="pcz:PCL1606_45990"/>
<dbReference type="EMBL" id="CP011110">
    <property type="protein sequence ID" value="AKA26047.1"/>
    <property type="molecule type" value="Genomic_DNA"/>
</dbReference>
<dbReference type="Proteomes" id="UP000032748">
    <property type="component" value="Chromosome"/>
</dbReference>
<evidence type="ECO:0000313" key="2">
    <source>
        <dbReference type="Proteomes" id="UP000032748"/>
    </source>
</evidence>
<organism evidence="1 2">
    <name type="scientific">Pseudomonas chlororaphis</name>
    <dbReference type="NCBI Taxonomy" id="587753"/>
    <lineage>
        <taxon>Bacteria</taxon>
        <taxon>Pseudomonadati</taxon>
        <taxon>Pseudomonadota</taxon>
        <taxon>Gammaproteobacteria</taxon>
        <taxon>Pseudomonadales</taxon>
        <taxon>Pseudomonadaceae</taxon>
        <taxon>Pseudomonas</taxon>
    </lineage>
</organism>
<reference evidence="1 2" key="1">
    <citation type="journal article" date="2015" name="Mol. Plant Microbe Interact.">
        <title>Comparative Genomic Analysis of Pseudomonas chlororaphis PCL1606 Reveals New Insight into Antifungal Compounds Involved in Biocontrol.</title>
        <authorList>
            <person name="Calderon C.E."/>
            <person name="Ramos C."/>
            <person name="de Vicente A."/>
            <person name="Cazorla F.M."/>
        </authorList>
    </citation>
    <scope>NUCLEOTIDE SEQUENCE [LARGE SCALE GENOMIC DNA]</scope>
    <source>
        <strain evidence="1 2">PCL1606</strain>
    </source>
</reference>
<proteinExistence type="predicted"/>
<gene>
    <name evidence="1" type="ORF">PCL1606_45990</name>
</gene>
<name>A0A0D5Y4W9_9PSED</name>